<feature type="region of interest" description="Disordered" evidence="18">
    <location>
        <begin position="1"/>
        <end position="50"/>
    </location>
</feature>
<dbReference type="GO" id="GO:0097552">
    <property type="term" value="P:mitochondrial double-strand break repair via homologous recombination"/>
    <property type="evidence" value="ECO:0000318"/>
    <property type="project" value="GO_Central"/>
</dbReference>
<comment type="similarity">
    <text evidence="4 16 17">Belongs to the MRE11/RAD32 family.</text>
</comment>
<dbReference type="GO" id="GO:0030870">
    <property type="term" value="C:Mre11 complex"/>
    <property type="evidence" value="ECO:0000318"/>
    <property type="project" value="GO_Central"/>
</dbReference>
<dbReference type="InterPro" id="IPR029052">
    <property type="entry name" value="Metallo-depent_PP-like"/>
</dbReference>
<accession>A0A2A6CQM5</accession>
<dbReference type="GO" id="GO:0031573">
    <property type="term" value="P:mitotic intra-S DNA damage checkpoint signaling"/>
    <property type="evidence" value="ECO:0000318"/>
    <property type="project" value="GO_Central"/>
</dbReference>
<keyword evidence="11 16" id="KW-0269">Exonuclease</keyword>
<evidence type="ECO:0000256" key="18">
    <source>
        <dbReference type="SAM" id="MobiDB-lite"/>
    </source>
</evidence>
<dbReference type="GO" id="GO:0000723">
    <property type="term" value="P:telomere maintenance"/>
    <property type="evidence" value="ECO:0000318"/>
    <property type="project" value="GO_Central"/>
</dbReference>
<evidence type="ECO:0000256" key="10">
    <source>
        <dbReference type="ARBA" id="ARBA00022801"/>
    </source>
</evidence>
<evidence type="ECO:0000256" key="6">
    <source>
        <dbReference type="ARBA" id="ARBA00022722"/>
    </source>
</evidence>
<evidence type="ECO:0000256" key="3">
    <source>
        <dbReference type="ARBA" id="ARBA00004286"/>
    </source>
</evidence>
<dbReference type="Pfam" id="PF00149">
    <property type="entry name" value="Metallophos"/>
    <property type="match status" value="1"/>
</dbReference>
<evidence type="ECO:0000256" key="16">
    <source>
        <dbReference type="PIRNR" id="PIRNR000882"/>
    </source>
</evidence>
<dbReference type="Gene3D" id="3.60.21.10">
    <property type="match status" value="1"/>
</dbReference>
<keyword evidence="20" id="KW-1185">Reference proteome</keyword>
<dbReference type="GO" id="GO:0006303">
    <property type="term" value="P:double-strand break repair via nonhomologous end joining"/>
    <property type="evidence" value="ECO:0000318"/>
    <property type="project" value="GO_Central"/>
</dbReference>
<evidence type="ECO:0000256" key="17">
    <source>
        <dbReference type="RuleBase" id="RU003447"/>
    </source>
</evidence>
<dbReference type="GO" id="GO:0000724">
    <property type="term" value="P:double-strand break repair via homologous recombination"/>
    <property type="evidence" value="ECO:0000318"/>
    <property type="project" value="GO_Central"/>
</dbReference>
<evidence type="ECO:0000256" key="14">
    <source>
        <dbReference type="ARBA" id="ARBA00023242"/>
    </source>
</evidence>
<dbReference type="OrthoDB" id="30417at2759"/>
<dbReference type="GO" id="GO:0000014">
    <property type="term" value="F:single-stranded DNA endodeoxyribonuclease activity"/>
    <property type="evidence" value="ECO:0000318"/>
    <property type="project" value="GO_Central"/>
</dbReference>
<dbReference type="PANTHER" id="PTHR10139:SF1">
    <property type="entry name" value="DOUBLE-STRAND BREAK REPAIR PROTEIN MRE11"/>
    <property type="match status" value="1"/>
</dbReference>
<dbReference type="GO" id="GO:0008296">
    <property type="term" value="F:3'-5'-DNA exonuclease activity"/>
    <property type="evidence" value="ECO:0007669"/>
    <property type="project" value="InterPro"/>
</dbReference>
<keyword evidence="9 16" id="KW-0227">DNA damage</keyword>
<keyword evidence="12 16" id="KW-0234">DNA repair</keyword>
<dbReference type="CDD" id="cd00840">
    <property type="entry name" value="MPP_Mre11_N"/>
    <property type="match status" value="1"/>
</dbReference>
<reference evidence="20" key="1">
    <citation type="journal article" date="2008" name="Nat. Genet.">
        <title>The Pristionchus pacificus genome provides a unique perspective on nematode lifestyle and parasitism.</title>
        <authorList>
            <person name="Dieterich C."/>
            <person name="Clifton S.W."/>
            <person name="Schuster L.N."/>
            <person name="Chinwalla A."/>
            <person name="Delehaunty K."/>
            <person name="Dinkelacker I."/>
            <person name="Fulton L."/>
            <person name="Fulton R."/>
            <person name="Godfrey J."/>
            <person name="Minx P."/>
            <person name="Mitreva M."/>
            <person name="Roeseler W."/>
            <person name="Tian H."/>
            <person name="Witte H."/>
            <person name="Yang S.P."/>
            <person name="Wilson R.K."/>
            <person name="Sommer R.J."/>
        </authorList>
    </citation>
    <scope>NUCLEOTIDE SEQUENCE [LARGE SCALE GENOMIC DNA]</scope>
    <source>
        <strain evidence="20">PS312</strain>
    </source>
</reference>
<keyword evidence="8 16" id="KW-0255">Endonuclease</keyword>
<accession>A0A8R1YI98</accession>
<dbReference type="InterPro" id="IPR003701">
    <property type="entry name" value="Mre11"/>
</dbReference>
<keyword evidence="5" id="KW-0158">Chromosome</keyword>
<dbReference type="FunFam" id="3.60.21.10:FF:000019">
    <property type="entry name" value="Double-strand break repair protein"/>
    <property type="match status" value="1"/>
</dbReference>
<dbReference type="GO" id="GO:0035861">
    <property type="term" value="C:site of double-strand break"/>
    <property type="evidence" value="ECO:0000318"/>
    <property type="project" value="GO_Central"/>
</dbReference>
<evidence type="ECO:0000256" key="1">
    <source>
        <dbReference type="ARBA" id="ARBA00001936"/>
    </source>
</evidence>
<dbReference type="SUPFAM" id="SSF56300">
    <property type="entry name" value="Metallo-dependent phosphatases"/>
    <property type="match status" value="1"/>
</dbReference>
<evidence type="ECO:0000256" key="13">
    <source>
        <dbReference type="ARBA" id="ARBA00023211"/>
    </source>
</evidence>
<dbReference type="Proteomes" id="UP000005239">
    <property type="component" value="Unassembled WGS sequence"/>
</dbReference>
<dbReference type="SMART" id="SM01347">
    <property type="entry name" value="Mre11_DNA_bind"/>
    <property type="match status" value="1"/>
</dbReference>
<protein>
    <recommendedName>
        <fullName evidence="16">Double-strand break repair protein</fullName>
    </recommendedName>
</protein>
<dbReference type="GO" id="GO:0030145">
    <property type="term" value="F:manganese ion binding"/>
    <property type="evidence" value="ECO:0007669"/>
    <property type="project" value="UniProtKB-UniRule"/>
</dbReference>
<dbReference type="GO" id="GO:0007095">
    <property type="term" value="P:mitotic G2 DNA damage checkpoint signaling"/>
    <property type="evidence" value="ECO:0000318"/>
    <property type="project" value="GO_Central"/>
</dbReference>
<feature type="compositionally biased region" description="Acidic residues" evidence="18">
    <location>
        <begin position="7"/>
        <end position="19"/>
    </location>
</feature>
<dbReference type="Pfam" id="PF04152">
    <property type="entry name" value="Mre11_DNA_bind"/>
    <property type="match status" value="1"/>
</dbReference>
<dbReference type="InterPro" id="IPR041796">
    <property type="entry name" value="Mre11_N"/>
</dbReference>
<evidence type="ECO:0000256" key="4">
    <source>
        <dbReference type="ARBA" id="ARBA00009028"/>
    </source>
</evidence>
<proteinExistence type="inferred from homology"/>
<evidence type="ECO:0000313" key="19">
    <source>
        <dbReference type="EnsemblMetazoa" id="PPA24575.1"/>
    </source>
</evidence>
<evidence type="ECO:0000256" key="15">
    <source>
        <dbReference type="ARBA" id="ARBA00023254"/>
    </source>
</evidence>
<keyword evidence="7" id="KW-0479">Metal-binding</keyword>
<dbReference type="NCBIfam" id="TIGR00583">
    <property type="entry name" value="mre11"/>
    <property type="match status" value="1"/>
</dbReference>
<evidence type="ECO:0000313" key="20">
    <source>
        <dbReference type="Proteomes" id="UP000005239"/>
    </source>
</evidence>
<dbReference type="InterPro" id="IPR038487">
    <property type="entry name" value="Mre11_capping_dom"/>
</dbReference>
<evidence type="ECO:0000256" key="9">
    <source>
        <dbReference type="ARBA" id="ARBA00022763"/>
    </source>
</evidence>
<evidence type="ECO:0000256" key="12">
    <source>
        <dbReference type="ARBA" id="ARBA00023204"/>
    </source>
</evidence>
<evidence type="ECO:0000256" key="8">
    <source>
        <dbReference type="ARBA" id="ARBA00022759"/>
    </source>
</evidence>
<dbReference type="GO" id="GO:0042138">
    <property type="term" value="P:meiotic DNA double-strand break formation"/>
    <property type="evidence" value="ECO:0000318"/>
    <property type="project" value="GO_Central"/>
</dbReference>
<evidence type="ECO:0000256" key="2">
    <source>
        <dbReference type="ARBA" id="ARBA00004123"/>
    </source>
</evidence>
<keyword evidence="13 16" id="KW-0464">Manganese</keyword>
<keyword evidence="10 16" id="KW-0378">Hydrolase</keyword>
<evidence type="ECO:0000256" key="11">
    <source>
        <dbReference type="ARBA" id="ARBA00022839"/>
    </source>
</evidence>
<name>A0A2A6CQM5_PRIPA</name>
<dbReference type="InterPro" id="IPR004843">
    <property type="entry name" value="Calcineurin-like_PHP"/>
</dbReference>
<keyword evidence="14 16" id="KW-0539">Nucleus</keyword>
<sequence length="594" mass="68025">MPCSEPELMDLSDDNDEEPTEQRESAFNETYVDNLGSEDASSTSGETGENDMKILIATDIHVGYGENKSVIHDDSINSFEEVLQIAAKENVDFILLGGDLFHENTPSRDIMCKTVRLLRKYCLNDNPVFIEFKSDPSVNFKHSNFARVNYDDCNLNVGLPIFTIHGNHDDMAGMGLTALDELHESGLINLFGKFEQVEEMTVSPLLLTKGTTRLALYGVGSQRDDRLNRAFESKNIHFLRHGAEAEEWFNLLVLHQNRPPRSKCRSTGNYLPVKYIPSFFDVVLWGHEHECKIRPEYVDVSAKMDGDGFFIIQPGSTIATSLTPEEALPKHVSALTIRGRQFQSRPIKLETVRQMMVRTINLDRKPKGYSFPLYGTREEEMYDEVIVIETIKELIKKAKETRGPRQPLLPLIRINLVYSGPWENVKMYSGRPLWTIFANEVANPTTMLMTKRSKAKKDKEAPRVNEFDFSVFDKSTTSIEDMVSEVLSFADFDHRLTVLTDDVLKHTLRTYTRDQTTVAGANRKLDEMLNHKLNLIQEKLVGIGMDKLKSGKVPMNRMEKELGDEIRRMKEMMYSEVSEQNRQRNRINPDEMFE</sequence>
<dbReference type="EnsemblMetazoa" id="PPA24575.1">
    <property type="protein sequence ID" value="PPA24575.1"/>
    <property type="gene ID" value="WBGene00114129"/>
</dbReference>
<comment type="subcellular location">
    <subcellularLocation>
        <location evidence="3">Chromosome</location>
    </subcellularLocation>
    <subcellularLocation>
        <location evidence="2 16">Nucleus</location>
    </subcellularLocation>
</comment>
<keyword evidence="6 16" id="KW-0540">Nuclease</keyword>
<comment type="function">
    <text evidence="16">Core component of the MRN complex, which plays a central role in double-strand break (DSB) repair, DNA recombination, maintenance of telomere integrity and meiosis. The MRN complex is involved in the repair of DNA double-strand breaks (DSBs) via homologous recombination (HR), an error-free mechanism which primarily occurs during S and G2 phases. The complex (1) mediates the end resection of damaged DNA, which generates proper single-stranded DNA, a key initial steps in HR, and is (2) required for the recruitment of other repair factors and efficient activation of ATM and ATR upon DNA damage. Within the MRN complex, MRE11 possesses both single-strand endonuclease activity and double-strand-specific 3'-5' exonuclease activity. MRE11 first endonucleolytically cleaves the 5' strand at DNA DSB ends to prevent non-homologous end joining (NHEJ) and licence HR. It then generates a single-stranded DNA gap via 3' to 5' exonucleolytic degradation, which is required for single-strand invasion and recombination.</text>
</comment>
<comment type="cofactor">
    <cofactor evidence="1 16">
        <name>Mn(2+)</name>
        <dbReference type="ChEBI" id="CHEBI:29035"/>
    </cofactor>
</comment>
<gene>
    <name evidence="19" type="primary">WBGene00114129</name>
</gene>
<dbReference type="AlphaFoldDB" id="A0A2A6CQM5"/>
<dbReference type="Gene3D" id="3.30.110.110">
    <property type="entry name" value="Mre11, capping domain"/>
    <property type="match status" value="1"/>
</dbReference>
<evidence type="ECO:0000256" key="7">
    <source>
        <dbReference type="ARBA" id="ARBA00022723"/>
    </source>
</evidence>
<dbReference type="PANTHER" id="PTHR10139">
    <property type="entry name" value="DOUBLE-STRAND BREAK REPAIR PROTEIN MRE11"/>
    <property type="match status" value="1"/>
</dbReference>
<organism evidence="19 20">
    <name type="scientific">Pristionchus pacificus</name>
    <name type="common">Parasitic nematode worm</name>
    <dbReference type="NCBI Taxonomy" id="54126"/>
    <lineage>
        <taxon>Eukaryota</taxon>
        <taxon>Metazoa</taxon>
        <taxon>Ecdysozoa</taxon>
        <taxon>Nematoda</taxon>
        <taxon>Chromadorea</taxon>
        <taxon>Rhabditida</taxon>
        <taxon>Rhabditina</taxon>
        <taxon>Diplogasteromorpha</taxon>
        <taxon>Diplogasteroidea</taxon>
        <taxon>Neodiplogasteridae</taxon>
        <taxon>Pristionchus</taxon>
    </lineage>
</organism>
<dbReference type="PIRSF" id="PIRSF000882">
    <property type="entry name" value="DSB_repair_MRE11"/>
    <property type="match status" value="1"/>
</dbReference>
<reference evidence="19" key="2">
    <citation type="submission" date="2022-06" db="UniProtKB">
        <authorList>
            <consortium name="EnsemblMetazoa"/>
        </authorList>
    </citation>
    <scope>IDENTIFICATION</scope>
    <source>
        <strain evidence="19">PS312</strain>
    </source>
</reference>
<dbReference type="InterPro" id="IPR007281">
    <property type="entry name" value="Mre11_DNA-bd"/>
</dbReference>
<evidence type="ECO:0000256" key="5">
    <source>
        <dbReference type="ARBA" id="ARBA00022454"/>
    </source>
</evidence>
<keyword evidence="15 16" id="KW-0469">Meiosis</keyword>